<sequence length="334" mass="38386">MAIMADNVCDLSNKQIKRTTKKVVKCTNETCGKIIHEICLDQTIKDSESICGVINSESRELCVKCMTGVLSIENEHSNNQASNNMFNLENSTNLDNLDGVEILRILVNDQRDIKRILLSLVMFIRESLNIKEKFKFLKEEKTELKMEMKNLHERLTKIEKRNSNTVQHVVQVPESFNNSTSETSNFPLETQKNEDKAEEKQVEQITDLTTEAQSSLKISKHQNKIEIVQLNKSPSYSKVLVEKLTNDGQINEEIDSEVANENKNKAQQNQVYMPFNETDNNRDEDGRVERGTTVNQVEQYIKSRLPEEDVECEQLDNKGQYSSFKIGLRFGLMK</sequence>
<comment type="caution">
    <text evidence="3">The sequence shown here is derived from an EMBL/GenBank/DDBJ whole genome shotgun (WGS) entry which is preliminary data.</text>
</comment>
<evidence type="ECO:0000256" key="2">
    <source>
        <dbReference type="SAM" id="MobiDB-lite"/>
    </source>
</evidence>
<feature type="region of interest" description="Disordered" evidence="2">
    <location>
        <begin position="176"/>
        <end position="196"/>
    </location>
</feature>
<evidence type="ECO:0000313" key="3">
    <source>
        <dbReference type="EMBL" id="KAK9501789.1"/>
    </source>
</evidence>
<keyword evidence="4" id="KW-1185">Reference proteome</keyword>
<gene>
    <name evidence="3" type="ORF">O3M35_012460</name>
</gene>
<evidence type="ECO:0000313" key="4">
    <source>
        <dbReference type="Proteomes" id="UP001461498"/>
    </source>
</evidence>
<dbReference type="EMBL" id="JAPXFL010000009">
    <property type="protein sequence ID" value="KAK9501789.1"/>
    <property type="molecule type" value="Genomic_DNA"/>
</dbReference>
<evidence type="ECO:0000256" key="1">
    <source>
        <dbReference type="SAM" id="Coils"/>
    </source>
</evidence>
<proteinExistence type="predicted"/>
<dbReference type="Proteomes" id="UP001461498">
    <property type="component" value="Unassembled WGS sequence"/>
</dbReference>
<reference evidence="3 4" key="1">
    <citation type="submission" date="2022-12" db="EMBL/GenBank/DDBJ databases">
        <title>Chromosome-level genome assembly of true bugs.</title>
        <authorList>
            <person name="Ma L."/>
            <person name="Li H."/>
        </authorList>
    </citation>
    <scope>NUCLEOTIDE SEQUENCE [LARGE SCALE GENOMIC DNA]</scope>
    <source>
        <strain evidence="3">Lab_2022b</strain>
    </source>
</reference>
<protein>
    <submittedName>
        <fullName evidence="3">Uncharacterized protein</fullName>
    </submittedName>
</protein>
<feature type="compositionally biased region" description="Low complexity" evidence="2">
    <location>
        <begin position="176"/>
        <end position="187"/>
    </location>
</feature>
<dbReference type="AlphaFoldDB" id="A0AAW1CZR3"/>
<accession>A0AAW1CZR3</accession>
<organism evidence="3 4">
    <name type="scientific">Rhynocoris fuscipes</name>
    <dbReference type="NCBI Taxonomy" id="488301"/>
    <lineage>
        <taxon>Eukaryota</taxon>
        <taxon>Metazoa</taxon>
        <taxon>Ecdysozoa</taxon>
        <taxon>Arthropoda</taxon>
        <taxon>Hexapoda</taxon>
        <taxon>Insecta</taxon>
        <taxon>Pterygota</taxon>
        <taxon>Neoptera</taxon>
        <taxon>Paraneoptera</taxon>
        <taxon>Hemiptera</taxon>
        <taxon>Heteroptera</taxon>
        <taxon>Panheteroptera</taxon>
        <taxon>Cimicomorpha</taxon>
        <taxon>Reduviidae</taxon>
        <taxon>Harpactorinae</taxon>
        <taxon>Harpactorini</taxon>
        <taxon>Rhynocoris</taxon>
    </lineage>
</organism>
<feature type="coiled-coil region" evidence="1">
    <location>
        <begin position="134"/>
        <end position="161"/>
    </location>
</feature>
<name>A0AAW1CZR3_9HEMI</name>
<keyword evidence="1" id="KW-0175">Coiled coil</keyword>